<feature type="transmembrane region" description="Helical" evidence="1">
    <location>
        <begin position="58"/>
        <end position="77"/>
    </location>
</feature>
<keyword evidence="1" id="KW-0812">Transmembrane</keyword>
<reference evidence="2" key="1">
    <citation type="submission" date="2022-06" db="EMBL/GenBank/DDBJ databases">
        <title>Sequencing the genomes of 1000 actinobacteria strains.</title>
        <authorList>
            <person name="Klenk H.-P."/>
        </authorList>
    </citation>
    <scope>NUCLEOTIDE SEQUENCE</scope>
    <source>
        <strain evidence="2">DSM 46694</strain>
    </source>
</reference>
<comment type="caution">
    <text evidence="2">The sequence shown here is derived from an EMBL/GenBank/DDBJ whole genome shotgun (WGS) entry which is preliminary data.</text>
</comment>
<evidence type="ECO:0000313" key="3">
    <source>
        <dbReference type="Proteomes" id="UP001139648"/>
    </source>
</evidence>
<dbReference type="RefSeq" id="WP_253740062.1">
    <property type="nucleotide sequence ID" value="NZ_BAABKA010000051.1"/>
</dbReference>
<keyword evidence="1" id="KW-1133">Transmembrane helix</keyword>
<evidence type="ECO:0000256" key="1">
    <source>
        <dbReference type="SAM" id="Phobius"/>
    </source>
</evidence>
<proteinExistence type="predicted"/>
<keyword evidence="3" id="KW-1185">Reference proteome</keyword>
<keyword evidence="1" id="KW-0472">Membrane</keyword>
<sequence length="118" mass="12116">MDSPALAIGATIPPPRFSGRQRLIMFVLLGAGFLLSIDPSISTVALEVGAGVGLRVSGLPWIASACALPAAAFILLLGRRTPFLSRMVVPARASVLGGFAASPETLLAAVCYRASPAR</sequence>
<feature type="transmembrane region" description="Helical" evidence="1">
    <location>
        <begin position="23"/>
        <end position="46"/>
    </location>
</feature>
<dbReference type="AlphaFoldDB" id="A0A9X2JY78"/>
<accession>A0A9X2JY78</accession>
<organism evidence="2 3">
    <name type="scientific">Nonomuraea thailandensis</name>
    <dbReference type="NCBI Taxonomy" id="1188745"/>
    <lineage>
        <taxon>Bacteria</taxon>
        <taxon>Bacillati</taxon>
        <taxon>Actinomycetota</taxon>
        <taxon>Actinomycetes</taxon>
        <taxon>Streptosporangiales</taxon>
        <taxon>Streptosporangiaceae</taxon>
        <taxon>Nonomuraea</taxon>
    </lineage>
</organism>
<dbReference type="Proteomes" id="UP001139648">
    <property type="component" value="Unassembled WGS sequence"/>
</dbReference>
<evidence type="ECO:0000313" key="2">
    <source>
        <dbReference type="EMBL" id="MCP2353513.1"/>
    </source>
</evidence>
<name>A0A9X2JY78_9ACTN</name>
<gene>
    <name evidence="2" type="ORF">HD597_000533</name>
</gene>
<dbReference type="EMBL" id="JAMZEB010000001">
    <property type="protein sequence ID" value="MCP2353513.1"/>
    <property type="molecule type" value="Genomic_DNA"/>
</dbReference>
<protein>
    <submittedName>
        <fullName evidence="2">Uncharacterized protein</fullName>
    </submittedName>
</protein>